<keyword evidence="2" id="KW-1185">Reference proteome</keyword>
<evidence type="ECO:0000313" key="2">
    <source>
        <dbReference type="Proteomes" id="UP000285575"/>
    </source>
</evidence>
<dbReference type="Pfam" id="PF08002">
    <property type="entry name" value="DUF1697"/>
    <property type="match status" value="1"/>
</dbReference>
<dbReference type="Gene3D" id="3.30.70.1280">
    <property type="entry name" value="SP0830-like domains"/>
    <property type="match status" value="1"/>
</dbReference>
<dbReference type="OrthoDB" id="9806494at2"/>
<dbReference type="PANTHER" id="PTHR36439">
    <property type="entry name" value="BLL4334 PROTEIN"/>
    <property type="match status" value="1"/>
</dbReference>
<dbReference type="SUPFAM" id="SSF160379">
    <property type="entry name" value="SP0830-like"/>
    <property type="match status" value="1"/>
</dbReference>
<reference evidence="1 2" key="1">
    <citation type="submission" date="2019-01" db="EMBL/GenBank/DDBJ databases">
        <authorList>
            <person name="Chen W.-M."/>
        </authorList>
    </citation>
    <scope>NUCLEOTIDE SEQUENCE [LARGE SCALE GENOMIC DNA]</scope>
    <source>
        <strain evidence="1 2">KYPY4</strain>
    </source>
</reference>
<dbReference type="PANTHER" id="PTHR36439:SF1">
    <property type="entry name" value="DUF1697 DOMAIN-CONTAINING PROTEIN"/>
    <property type="match status" value="1"/>
</dbReference>
<proteinExistence type="predicted"/>
<accession>A0A437RAU4</accession>
<evidence type="ECO:0000313" key="1">
    <source>
        <dbReference type="EMBL" id="RVU43916.1"/>
    </source>
</evidence>
<dbReference type="PIRSF" id="PIRSF008502">
    <property type="entry name" value="UCP008502"/>
    <property type="match status" value="1"/>
</dbReference>
<dbReference type="InterPro" id="IPR012545">
    <property type="entry name" value="DUF1697"/>
</dbReference>
<sequence>MKDLGQGGAGRQHRRHRILRPTPNTCAMPTTIAFLRAINVGGRFLKMATLQAHFETLGCTGVRTYINSGNVIFETRARSLPRLAQTLEDGLEPLLGFRSEVFLRTPAQLQQIAQRATAHRAAVPPEGEVNVAFLSAPLNEAHTAALDTLKTTLDDFACEGSEVYWLCRGRQSDSKFSNASFERRLQQRATFRRQRMLAGLAATL</sequence>
<protein>
    <submittedName>
        <fullName evidence="1">DUF1697 domain-containing protein</fullName>
    </submittedName>
</protein>
<organism evidence="1 2">
    <name type="scientific">Rubrivivax rivuli</name>
    <dbReference type="NCBI Taxonomy" id="1862385"/>
    <lineage>
        <taxon>Bacteria</taxon>
        <taxon>Pseudomonadati</taxon>
        <taxon>Pseudomonadota</taxon>
        <taxon>Betaproteobacteria</taxon>
        <taxon>Burkholderiales</taxon>
        <taxon>Sphaerotilaceae</taxon>
        <taxon>Rubrivivax</taxon>
    </lineage>
</organism>
<gene>
    <name evidence="1" type="ORF">EOE66_19890</name>
</gene>
<name>A0A437RAU4_9BURK</name>
<dbReference type="AlphaFoldDB" id="A0A437RAU4"/>
<dbReference type="EMBL" id="SACR01000006">
    <property type="protein sequence ID" value="RVU43916.1"/>
    <property type="molecule type" value="Genomic_DNA"/>
</dbReference>
<dbReference type="Proteomes" id="UP000285575">
    <property type="component" value="Unassembled WGS sequence"/>
</dbReference>
<comment type="caution">
    <text evidence="1">The sequence shown here is derived from an EMBL/GenBank/DDBJ whole genome shotgun (WGS) entry which is preliminary data.</text>
</comment>